<evidence type="ECO:0000256" key="18">
    <source>
        <dbReference type="SAM" id="MobiDB-lite"/>
    </source>
</evidence>
<dbReference type="PRINTS" id="PR01836">
    <property type="entry name" value="MGATPASE"/>
</dbReference>
<evidence type="ECO:0000313" key="22">
    <source>
        <dbReference type="Proteomes" id="UP000727654"/>
    </source>
</evidence>
<dbReference type="Gene3D" id="1.20.1110.10">
    <property type="entry name" value="Calcium-transporting ATPase, transmembrane domain"/>
    <property type="match status" value="1"/>
</dbReference>
<dbReference type="Gene3D" id="3.40.50.1000">
    <property type="entry name" value="HAD superfamily/HAD-like"/>
    <property type="match status" value="1"/>
</dbReference>
<evidence type="ECO:0000256" key="7">
    <source>
        <dbReference type="ARBA" id="ARBA00022519"/>
    </source>
</evidence>
<evidence type="ECO:0000256" key="19">
    <source>
        <dbReference type="SAM" id="Phobius"/>
    </source>
</evidence>
<evidence type="ECO:0000256" key="13">
    <source>
        <dbReference type="ARBA" id="ARBA00022967"/>
    </source>
</evidence>
<evidence type="ECO:0000256" key="9">
    <source>
        <dbReference type="ARBA" id="ARBA00022692"/>
    </source>
</evidence>
<dbReference type="Pfam" id="PF00690">
    <property type="entry name" value="Cation_ATPase_N"/>
    <property type="match status" value="1"/>
</dbReference>
<organism evidence="21 22">
    <name type="scientific">Cupriavidus laharis</name>
    <dbReference type="NCBI Taxonomy" id="151654"/>
    <lineage>
        <taxon>Bacteria</taxon>
        <taxon>Pseudomonadati</taxon>
        <taxon>Pseudomonadota</taxon>
        <taxon>Betaproteobacteria</taxon>
        <taxon>Burkholderiales</taxon>
        <taxon>Burkholderiaceae</taxon>
        <taxon>Cupriavidus</taxon>
    </lineage>
</organism>
<dbReference type="InterPro" id="IPR023299">
    <property type="entry name" value="ATPase_P-typ_cyto_dom_N"/>
</dbReference>
<evidence type="ECO:0000256" key="11">
    <source>
        <dbReference type="ARBA" id="ARBA00022840"/>
    </source>
</evidence>
<comment type="subcellular location">
    <subcellularLocation>
        <location evidence="2">Cell inner membrane</location>
        <topology evidence="2">Multi-pass membrane protein</topology>
    </subcellularLocation>
</comment>
<feature type="transmembrane region" description="Helical" evidence="19">
    <location>
        <begin position="805"/>
        <end position="823"/>
    </location>
</feature>
<feature type="region of interest" description="Disordered" evidence="18">
    <location>
        <begin position="1"/>
        <end position="32"/>
    </location>
</feature>
<keyword evidence="13" id="KW-1278">Translocase</keyword>
<feature type="domain" description="Cation-transporting P-type ATPase N-terminal" evidence="20">
    <location>
        <begin position="40"/>
        <end position="113"/>
    </location>
</feature>
<dbReference type="SMART" id="SM00831">
    <property type="entry name" value="Cation_ATPase_N"/>
    <property type="match status" value="1"/>
</dbReference>
<evidence type="ECO:0000256" key="12">
    <source>
        <dbReference type="ARBA" id="ARBA00022842"/>
    </source>
</evidence>
<evidence type="ECO:0000256" key="2">
    <source>
        <dbReference type="ARBA" id="ARBA00004429"/>
    </source>
</evidence>
<keyword evidence="6" id="KW-1003">Cell membrane</keyword>
<dbReference type="SFLD" id="SFLDF00027">
    <property type="entry name" value="p-type_atpase"/>
    <property type="match status" value="1"/>
</dbReference>
<evidence type="ECO:0000256" key="15">
    <source>
        <dbReference type="ARBA" id="ARBA00023136"/>
    </source>
</evidence>
<dbReference type="SFLD" id="SFLDS00003">
    <property type="entry name" value="Haloacid_Dehalogenase"/>
    <property type="match status" value="1"/>
</dbReference>
<sequence>MEAGQLAAGAGLKAQAPGGGAAGGPAGRSREHGIPPLLAQAAAGSQAEALAALSSSAQGLPAPEVEARRRQYGTNQVATERPHRFIPDLLGRLRNPLNLMLMGLAALSGLIHDWQAASVISCMVVLSVMLATLQEHRSGRAAAALRAMVHTVIAVRRRPAPGMPPETADIPIAELVPGDVIHLAAGDLVPADVRLLTAKDLFVNQAALTGESMPVEKFAVDGARAETTGDIPNLALMGTAVVSGTATALVVLTGRNAVFGHIARAVAAQEPPTVFEEGLGRISRLMLGIIVVMAPLVFVINGLTKGDWFEALLFAVAVGVGLTPEMLPMLVTVNLAKGALVMSRRKVIVKRLNAIQNLGAMDVLCTDKTGTLTQDRVILKHHLDLNGRESGRVLELAYLNSYFQSGLRNLLDVAVLEHEDVGERMRIGDRWRLIDEVPFDFTRRRMSVVVESNGSGPVQRLLICKGAVEEVFDACTTARTGRAGETVVMLDAGHRAGLMHQSERLNEDGYRVIAIACKRLPPASPAHAYGVADEAGLELIGYIAFIDPPKESAAAALAALRQSGIEVKILTGDSPRITSKVCRMVGLPAGRVVLGSELDKLTPDEFAKTARENALFARLSPAHKEALVQTLRAQGRVVGVLGDGINDGPALKAADVGISVDNAADIAKESAGVILLEKSLTVLHDGVMEGRRVFVNLLKYLRMGASSNFGNIFSVLGASAWLPFLPMAPIQLLTNNLLYDISQTALPTDNVDDMALLRPRRWEVGKVRRYILCLGPVSSLFDYLTFAGLYWWLGASTPAGAPLFQTGWFLESLLSQTLVVHIIRTSRIPFVGSRASTPLLAATAAICLLGAWLPYSPLARILHLHEPPSSLWMMLVPILAGYLLLTFMVRSLLAGYLELD</sequence>
<name>A0ABM8WF68_9BURK</name>
<keyword evidence="8" id="KW-0597">Phosphoprotein</keyword>
<keyword evidence="12" id="KW-0460">Magnesium</keyword>
<dbReference type="EC" id="7.2.2.14" evidence="4"/>
<reference evidence="21 22" key="1">
    <citation type="submission" date="2021-08" db="EMBL/GenBank/DDBJ databases">
        <authorList>
            <person name="Peeters C."/>
        </authorList>
    </citation>
    <scope>NUCLEOTIDE SEQUENCE [LARGE SCALE GENOMIC DNA]</scope>
    <source>
        <strain evidence="21 22">LMG 23992</strain>
    </source>
</reference>
<keyword evidence="22" id="KW-1185">Reference proteome</keyword>
<evidence type="ECO:0000256" key="8">
    <source>
        <dbReference type="ARBA" id="ARBA00022553"/>
    </source>
</evidence>
<evidence type="ECO:0000256" key="5">
    <source>
        <dbReference type="ARBA" id="ARBA00013555"/>
    </source>
</evidence>
<dbReference type="CDD" id="cd02077">
    <property type="entry name" value="P-type_ATPase_Mg"/>
    <property type="match status" value="1"/>
</dbReference>
<comment type="caution">
    <text evidence="21">The sequence shown here is derived from an EMBL/GenBank/DDBJ whole genome shotgun (WGS) entry which is preliminary data.</text>
</comment>
<feature type="transmembrane region" description="Helical" evidence="19">
    <location>
        <begin position="835"/>
        <end position="855"/>
    </location>
</feature>
<dbReference type="Gene3D" id="2.70.150.10">
    <property type="entry name" value="Calcium-transporting ATPase, cytoplasmic transduction domain A"/>
    <property type="match status" value="1"/>
</dbReference>
<evidence type="ECO:0000256" key="3">
    <source>
        <dbReference type="ARBA" id="ARBA00008746"/>
    </source>
</evidence>
<keyword evidence="11" id="KW-0067">ATP-binding</keyword>
<comment type="function">
    <text evidence="1">Mediates magnesium influx to the cytosol.</text>
</comment>
<keyword evidence="10" id="KW-0547">Nucleotide-binding</keyword>
<evidence type="ECO:0000256" key="4">
    <source>
        <dbReference type="ARBA" id="ARBA00012786"/>
    </source>
</evidence>
<dbReference type="InterPro" id="IPR008250">
    <property type="entry name" value="ATPase_P-typ_transduc_dom_A_sf"/>
</dbReference>
<proteinExistence type="inferred from homology"/>
<keyword evidence="15 19" id="KW-0472">Membrane</keyword>
<dbReference type="SUPFAM" id="SSF81653">
    <property type="entry name" value="Calcium ATPase, transduction domain A"/>
    <property type="match status" value="1"/>
</dbReference>
<evidence type="ECO:0000256" key="10">
    <source>
        <dbReference type="ARBA" id="ARBA00022741"/>
    </source>
</evidence>
<dbReference type="Pfam" id="PF13246">
    <property type="entry name" value="Cation_ATPase"/>
    <property type="match status" value="1"/>
</dbReference>
<evidence type="ECO:0000259" key="20">
    <source>
        <dbReference type="SMART" id="SM00831"/>
    </source>
</evidence>
<evidence type="ECO:0000256" key="16">
    <source>
        <dbReference type="ARBA" id="ARBA00029806"/>
    </source>
</evidence>
<dbReference type="NCBIfam" id="TIGR01494">
    <property type="entry name" value="ATPase_P-type"/>
    <property type="match status" value="2"/>
</dbReference>
<dbReference type="RefSeq" id="WP_224078338.1">
    <property type="nucleotide sequence ID" value="NZ_CAJZAI010000001.1"/>
</dbReference>
<feature type="transmembrane region" description="Helical" evidence="19">
    <location>
        <begin position="309"/>
        <end position="336"/>
    </location>
</feature>
<dbReference type="InterPro" id="IPR006068">
    <property type="entry name" value="ATPase_P-typ_cation-transptr_C"/>
</dbReference>
<dbReference type="SUPFAM" id="SSF81665">
    <property type="entry name" value="Calcium ATPase, transmembrane domain M"/>
    <property type="match status" value="1"/>
</dbReference>
<keyword evidence="7" id="KW-0997">Cell inner membrane</keyword>
<dbReference type="InterPro" id="IPR036412">
    <property type="entry name" value="HAD-like_sf"/>
</dbReference>
<dbReference type="InterPro" id="IPR004014">
    <property type="entry name" value="ATPase_P-typ_cation-transptr_N"/>
</dbReference>
<keyword evidence="9 19" id="KW-0812">Transmembrane</keyword>
<accession>A0ABM8WF68</accession>
<keyword evidence="14 19" id="KW-1133">Transmembrane helix</keyword>
<dbReference type="InterPro" id="IPR059000">
    <property type="entry name" value="ATPase_P-type_domA"/>
</dbReference>
<feature type="transmembrane region" description="Helical" evidence="19">
    <location>
        <begin position="875"/>
        <end position="897"/>
    </location>
</feature>
<comment type="similarity">
    <text evidence="3">Belongs to the cation transport ATPase (P-type) (TC 3.A.3) family. Type IIIB subfamily.</text>
</comment>
<dbReference type="InterPro" id="IPR001757">
    <property type="entry name" value="P_typ_ATPase"/>
</dbReference>
<evidence type="ECO:0000256" key="17">
    <source>
        <dbReference type="ARBA" id="ARBA00047295"/>
    </source>
</evidence>
<dbReference type="InterPro" id="IPR006415">
    <property type="entry name" value="P-type_ATPase_IIIB"/>
</dbReference>
<dbReference type="Proteomes" id="UP000727654">
    <property type="component" value="Unassembled WGS sequence"/>
</dbReference>
<dbReference type="SFLD" id="SFLDG00002">
    <property type="entry name" value="C1.7:_P-type_atpase_like"/>
    <property type="match status" value="1"/>
</dbReference>
<evidence type="ECO:0000256" key="14">
    <source>
        <dbReference type="ARBA" id="ARBA00022989"/>
    </source>
</evidence>
<protein>
    <recommendedName>
        <fullName evidence="5">Magnesium-transporting ATPase, P-type 1</fullName>
        <ecNumber evidence="4">7.2.2.14</ecNumber>
    </recommendedName>
    <alternativeName>
        <fullName evidence="16">Mg(2+) transport ATPase, P-type 1</fullName>
    </alternativeName>
</protein>
<dbReference type="Pfam" id="PF00689">
    <property type="entry name" value="Cation_ATPase_C"/>
    <property type="match status" value="1"/>
</dbReference>
<dbReference type="NCBIfam" id="NF011702">
    <property type="entry name" value="PRK15122.1"/>
    <property type="match status" value="1"/>
</dbReference>
<dbReference type="SUPFAM" id="SSF56784">
    <property type="entry name" value="HAD-like"/>
    <property type="match status" value="1"/>
</dbReference>
<dbReference type="Gene3D" id="3.40.1110.10">
    <property type="entry name" value="Calcium-transporting ATPase, cytoplasmic domain N"/>
    <property type="match status" value="1"/>
</dbReference>
<feature type="compositionally biased region" description="Gly residues" evidence="18">
    <location>
        <begin position="17"/>
        <end position="26"/>
    </location>
</feature>
<dbReference type="PROSITE" id="PS00154">
    <property type="entry name" value="ATPASE_E1_E2"/>
    <property type="match status" value="1"/>
</dbReference>
<evidence type="ECO:0000256" key="1">
    <source>
        <dbReference type="ARBA" id="ARBA00003954"/>
    </source>
</evidence>
<evidence type="ECO:0000256" key="6">
    <source>
        <dbReference type="ARBA" id="ARBA00022475"/>
    </source>
</evidence>
<dbReference type="InterPro" id="IPR023214">
    <property type="entry name" value="HAD_sf"/>
</dbReference>
<dbReference type="PANTHER" id="PTHR42861">
    <property type="entry name" value="CALCIUM-TRANSPORTING ATPASE"/>
    <property type="match status" value="1"/>
</dbReference>
<dbReference type="InterPro" id="IPR044492">
    <property type="entry name" value="P_typ_ATPase_HD_dom"/>
</dbReference>
<evidence type="ECO:0000313" key="21">
    <source>
        <dbReference type="EMBL" id="CAG9165962.1"/>
    </source>
</evidence>
<dbReference type="Pfam" id="PF00122">
    <property type="entry name" value="E1-E2_ATPase"/>
    <property type="match status" value="1"/>
</dbReference>
<comment type="catalytic activity">
    <reaction evidence="17">
        <text>Mg(2+)(out) + ATP + H2O = Mg(2+)(in) + ADP + phosphate + H(+)</text>
        <dbReference type="Rhea" id="RHEA:10260"/>
        <dbReference type="ChEBI" id="CHEBI:15377"/>
        <dbReference type="ChEBI" id="CHEBI:15378"/>
        <dbReference type="ChEBI" id="CHEBI:18420"/>
        <dbReference type="ChEBI" id="CHEBI:30616"/>
        <dbReference type="ChEBI" id="CHEBI:43474"/>
        <dbReference type="ChEBI" id="CHEBI:456216"/>
        <dbReference type="EC" id="7.2.2.14"/>
    </reaction>
</comment>
<dbReference type="InterPro" id="IPR023298">
    <property type="entry name" value="ATPase_P-typ_TM_dom_sf"/>
</dbReference>
<dbReference type="NCBIfam" id="TIGR01524">
    <property type="entry name" value="ATPase-IIIB_Mg"/>
    <property type="match status" value="1"/>
</dbReference>
<feature type="compositionally biased region" description="Low complexity" evidence="18">
    <location>
        <begin position="1"/>
        <end position="16"/>
    </location>
</feature>
<dbReference type="EMBL" id="CAJZAI010000001">
    <property type="protein sequence ID" value="CAG9165962.1"/>
    <property type="molecule type" value="Genomic_DNA"/>
</dbReference>
<feature type="transmembrane region" description="Helical" evidence="19">
    <location>
        <begin position="285"/>
        <end position="303"/>
    </location>
</feature>
<feature type="transmembrane region" description="Helical" evidence="19">
    <location>
        <begin position="770"/>
        <end position="793"/>
    </location>
</feature>
<gene>
    <name evidence="21" type="primary">mgtA_2</name>
    <name evidence="21" type="ORF">LMG23992_00653</name>
</gene>
<dbReference type="InterPro" id="IPR018303">
    <property type="entry name" value="ATPase_P-typ_P_site"/>
</dbReference>